<evidence type="ECO:0000313" key="2">
    <source>
        <dbReference type="Proteomes" id="UP000010366"/>
    </source>
</evidence>
<sequence>MAAPDLLRIPLDEGRFENIGRLPNGNQFMAYVTGAMPDGMKYPMNDEQARLKRWLAVVHQFDADGNHLVSEARLGAFDIEGRDIAGQKAWAQLEDMYDRLTMDGEPVFCDINVKLFSVEIDDVLHGLFYEQDEEEPESEWVMLEPRDIMFHPEWDSGEYST</sequence>
<name>K9UI02_CHAP6</name>
<gene>
    <name evidence="1" type="ORF">Cha6605_2776</name>
</gene>
<dbReference type="KEGG" id="cmp:Cha6605_2776"/>
<dbReference type="AlphaFoldDB" id="K9UI02"/>
<dbReference type="EMBL" id="CP003600">
    <property type="protein sequence ID" value="AFY93814.1"/>
    <property type="molecule type" value="Genomic_DNA"/>
</dbReference>
<protein>
    <submittedName>
        <fullName evidence="1">Uncharacterized protein</fullName>
    </submittedName>
</protein>
<organism evidence="1 2">
    <name type="scientific">Chamaesiphon minutus (strain ATCC 27169 / PCC 6605)</name>
    <dbReference type="NCBI Taxonomy" id="1173020"/>
    <lineage>
        <taxon>Bacteria</taxon>
        <taxon>Bacillati</taxon>
        <taxon>Cyanobacteriota</taxon>
        <taxon>Cyanophyceae</taxon>
        <taxon>Gomontiellales</taxon>
        <taxon>Chamaesiphonaceae</taxon>
        <taxon>Chamaesiphon</taxon>
    </lineage>
</organism>
<reference evidence="1 2" key="1">
    <citation type="submission" date="2012-05" db="EMBL/GenBank/DDBJ databases">
        <title>Finished chromosome of genome of Chamaesiphon sp. PCC 6605.</title>
        <authorList>
            <consortium name="US DOE Joint Genome Institute"/>
            <person name="Gugger M."/>
            <person name="Coursin T."/>
            <person name="Rippka R."/>
            <person name="Tandeau De Marsac N."/>
            <person name="Huntemann M."/>
            <person name="Wei C.-L."/>
            <person name="Han J."/>
            <person name="Detter J.C."/>
            <person name="Han C."/>
            <person name="Tapia R."/>
            <person name="Chen A."/>
            <person name="Kyrpides N."/>
            <person name="Mavromatis K."/>
            <person name="Markowitz V."/>
            <person name="Szeto E."/>
            <person name="Ivanova N."/>
            <person name="Pagani I."/>
            <person name="Pati A."/>
            <person name="Goodwin L."/>
            <person name="Nordberg H.P."/>
            <person name="Cantor M.N."/>
            <person name="Hua S.X."/>
            <person name="Woyke T."/>
            <person name="Kerfeld C.A."/>
        </authorList>
    </citation>
    <scope>NUCLEOTIDE SEQUENCE [LARGE SCALE GENOMIC DNA]</scope>
    <source>
        <strain evidence="2">ATCC 27169 / PCC 6605</strain>
    </source>
</reference>
<dbReference type="OrthoDB" id="893411at2"/>
<evidence type="ECO:0000313" key="1">
    <source>
        <dbReference type="EMBL" id="AFY93814.1"/>
    </source>
</evidence>
<keyword evidence="2" id="KW-1185">Reference proteome</keyword>
<dbReference type="STRING" id="1173020.Cha6605_2776"/>
<dbReference type="eggNOG" id="ENOG5033FX5">
    <property type="taxonomic scope" value="Bacteria"/>
</dbReference>
<accession>K9UI02</accession>
<proteinExistence type="predicted"/>
<dbReference type="HOGENOM" id="CLU_1710210_0_0_3"/>
<dbReference type="RefSeq" id="WP_015159959.1">
    <property type="nucleotide sequence ID" value="NC_019697.1"/>
</dbReference>
<dbReference type="Proteomes" id="UP000010366">
    <property type="component" value="Chromosome"/>
</dbReference>